<dbReference type="PROSITE" id="PS50977">
    <property type="entry name" value="HTH_TETR_2"/>
    <property type="match status" value="1"/>
</dbReference>
<dbReference type="GO" id="GO:0003677">
    <property type="term" value="F:DNA binding"/>
    <property type="evidence" value="ECO:0007669"/>
    <property type="project" value="UniProtKB-UniRule"/>
</dbReference>
<feature type="DNA-binding region" description="H-T-H motif" evidence="2">
    <location>
        <begin position="27"/>
        <end position="46"/>
    </location>
</feature>
<gene>
    <name evidence="4" type="ordered locus">Mnod_6153</name>
</gene>
<feature type="domain" description="HTH tetR-type" evidence="3">
    <location>
        <begin position="4"/>
        <end position="64"/>
    </location>
</feature>
<dbReference type="HOGENOM" id="CLU_085682_0_0_5"/>
<accession>B8IVB9</accession>
<dbReference type="STRING" id="460265.Mnod_6153"/>
<dbReference type="InterPro" id="IPR009057">
    <property type="entry name" value="Homeodomain-like_sf"/>
</dbReference>
<dbReference type="SUPFAM" id="SSF46689">
    <property type="entry name" value="Homeodomain-like"/>
    <property type="match status" value="1"/>
</dbReference>
<dbReference type="eggNOG" id="COG1309">
    <property type="taxonomic scope" value="Bacteria"/>
</dbReference>
<dbReference type="EMBL" id="CP001349">
    <property type="protein sequence ID" value="ACL60970.1"/>
    <property type="molecule type" value="Genomic_DNA"/>
</dbReference>
<evidence type="ECO:0000259" key="3">
    <source>
        <dbReference type="PROSITE" id="PS50977"/>
    </source>
</evidence>
<evidence type="ECO:0000313" key="4">
    <source>
        <dbReference type="EMBL" id="ACL60970.1"/>
    </source>
</evidence>
<evidence type="ECO:0000256" key="2">
    <source>
        <dbReference type="PROSITE-ProRule" id="PRU00335"/>
    </source>
</evidence>
<dbReference type="OrthoDB" id="2356263at2"/>
<proteinExistence type="predicted"/>
<dbReference type="KEGG" id="mno:Mnod_6153"/>
<reference evidence="4 5" key="1">
    <citation type="submission" date="2009-01" db="EMBL/GenBank/DDBJ databases">
        <title>Complete sequence of chromosome of Methylobacterium nodulans ORS 2060.</title>
        <authorList>
            <consortium name="US DOE Joint Genome Institute"/>
            <person name="Lucas S."/>
            <person name="Copeland A."/>
            <person name="Lapidus A."/>
            <person name="Glavina del Rio T."/>
            <person name="Dalin E."/>
            <person name="Tice H."/>
            <person name="Bruce D."/>
            <person name="Goodwin L."/>
            <person name="Pitluck S."/>
            <person name="Sims D."/>
            <person name="Brettin T."/>
            <person name="Detter J.C."/>
            <person name="Han C."/>
            <person name="Larimer F."/>
            <person name="Land M."/>
            <person name="Hauser L."/>
            <person name="Kyrpides N."/>
            <person name="Ivanova N."/>
            <person name="Marx C.J."/>
            <person name="Richardson P."/>
        </authorList>
    </citation>
    <scope>NUCLEOTIDE SEQUENCE [LARGE SCALE GENOMIC DNA]</scope>
    <source>
        <strain evidence="5">LMG 21967 / CNCM I-2342 / ORS 2060</strain>
    </source>
</reference>
<dbReference type="InterPro" id="IPR001647">
    <property type="entry name" value="HTH_TetR"/>
</dbReference>
<dbReference type="RefSeq" id="WP_015932554.1">
    <property type="nucleotide sequence ID" value="NC_011894.1"/>
</dbReference>
<dbReference type="Proteomes" id="UP000008207">
    <property type="component" value="Chromosome"/>
</dbReference>
<dbReference type="Pfam" id="PF00440">
    <property type="entry name" value="TetR_N"/>
    <property type="match status" value="1"/>
</dbReference>
<dbReference type="AlphaFoldDB" id="B8IVB9"/>
<protein>
    <submittedName>
        <fullName evidence="4">Regulatory protein TetR</fullName>
    </submittedName>
</protein>
<keyword evidence="5" id="KW-1185">Reference proteome</keyword>
<dbReference type="Gene3D" id="1.10.357.10">
    <property type="entry name" value="Tetracycline Repressor, domain 2"/>
    <property type="match status" value="1"/>
</dbReference>
<evidence type="ECO:0000256" key="1">
    <source>
        <dbReference type="ARBA" id="ARBA00023125"/>
    </source>
</evidence>
<keyword evidence="1 2" id="KW-0238">DNA-binding</keyword>
<organism evidence="4 5">
    <name type="scientific">Methylobacterium nodulans (strain LMG 21967 / CNCM I-2342 / ORS 2060)</name>
    <dbReference type="NCBI Taxonomy" id="460265"/>
    <lineage>
        <taxon>Bacteria</taxon>
        <taxon>Pseudomonadati</taxon>
        <taxon>Pseudomonadota</taxon>
        <taxon>Alphaproteobacteria</taxon>
        <taxon>Hyphomicrobiales</taxon>
        <taxon>Methylobacteriaceae</taxon>
        <taxon>Methylobacterium</taxon>
    </lineage>
</organism>
<name>B8IVB9_METNO</name>
<evidence type="ECO:0000313" key="5">
    <source>
        <dbReference type="Proteomes" id="UP000008207"/>
    </source>
</evidence>
<sequence length="199" mass="21599">MNEDATADRVLDAYLALMADRPFDRVSMRMVAEAAGISLAQLRATFASEEALLESFAARVDGAMLDRVDAHPWADDPRARIVTAMLARFEVLAPLKPAIRSLLTGAADPATALFFGRVSVEEHRWTLIAAGLNHRGPRARNLAEAVSLAFVTAAAAWLDDVDVALHRTRTAIEQAFAYDSAALATFDTFDRTESLPSGR</sequence>